<reference evidence="2 3" key="1">
    <citation type="submission" date="2020-02" db="EMBL/GenBank/DDBJ databases">
        <title>Draft genome sequence of Haematococcus lacustris strain NIES-144.</title>
        <authorList>
            <person name="Morimoto D."/>
            <person name="Nakagawa S."/>
            <person name="Yoshida T."/>
            <person name="Sawayama S."/>
        </authorList>
    </citation>
    <scope>NUCLEOTIDE SEQUENCE [LARGE SCALE GENOMIC DNA]</scope>
    <source>
        <strain evidence="2 3">NIES-144</strain>
    </source>
</reference>
<dbReference type="EMBL" id="BLLF01000200">
    <property type="protein sequence ID" value="GFH08988.1"/>
    <property type="molecule type" value="Genomic_DNA"/>
</dbReference>
<keyword evidence="3" id="KW-1185">Reference proteome</keyword>
<dbReference type="Proteomes" id="UP000485058">
    <property type="component" value="Unassembled WGS sequence"/>
</dbReference>
<comment type="caution">
    <text evidence="2">The sequence shown here is derived from an EMBL/GenBank/DDBJ whole genome shotgun (WGS) entry which is preliminary data.</text>
</comment>
<accession>A0A699YMA1</accession>
<name>A0A699YMA1_HAELA</name>
<organism evidence="2 3">
    <name type="scientific">Haematococcus lacustris</name>
    <name type="common">Green alga</name>
    <name type="synonym">Haematococcus pluvialis</name>
    <dbReference type="NCBI Taxonomy" id="44745"/>
    <lineage>
        <taxon>Eukaryota</taxon>
        <taxon>Viridiplantae</taxon>
        <taxon>Chlorophyta</taxon>
        <taxon>core chlorophytes</taxon>
        <taxon>Chlorophyceae</taxon>
        <taxon>CS clade</taxon>
        <taxon>Chlamydomonadales</taxon>
        <taxon>Haematococcaceae</taxon>
        <taxon>Haematococcus</taxon>
    </lineage>
</organism>
<gene>
    <name evidence="2" type="ORF">HaLaN_04044</name>
</gene>
<evidence type="ECO:0000313" key="2">
    <source>
        <dbReference type="EMBL" id="GFH08988.1"/>
    </source>
</evidence>
<proteinExistence type="predicted"/>
<protein>
    <submittedName>
        <fullName evidence="2">Uncharacterized protein</fullName>
    </submittedName>
</protein>
<feature type="non-terminal residue" evidence="2">
    <location>
        <position position="1"/>
    </location>
</feature>
<sequence>MQAVEGTKGCKDLFHGHQACEPAPGSGSCPGLTVRTPAQAA</sequence>
<dbReference type="AlphaFoldDB" id="A0A699YMA1"/>
<feature type="region of interest" description="Disordered" evidence="1">
    <location>
        <begin position="22"/>
        <end position="41"/>
    </location>
</feature>
<evidence type="ECO:0000313" key="3">
    <source>
        <dbReference type="Proteomes" id="UP000485058"/>
    </source>
</evidence>
<evidence type="ECO:0000256" key="1">
    <source>
        <dbReference type="SAM" id="MobiDB-lite"/>
    </source>
</evidence>